<dbReference type="Pfam" id="PF07992">
    <property type="entry name" value="Pyr_redox_2"/>
    <property type="match status" value="1"/>
</dbReference>
<evidence type="ECO:0000256" key="1">
    <source>
        <dbReference type="ARBA" id="ARBA00001974"/>
    </source>
</evidence>
<feature type="region of interest" description="Disordered" evidence="6">
    <location>
        <begin position="45"/>
        <end position="64"/>
    </location>
</feature>
<dbReference type="EMBL" id="JZBS01004081">
    <property type="protein sequence ID" value="KKK12256.1"/>
    <property type="molecule type" value="Genomic_DNA"/>
</dbReference>
<evidence type="ECO:0000256" key="4">
    <source>
        <dbReference type="ARBA" id="ARBA00023002"/>
    </source>
</evidence>
<dbReference type="GO" id="GO:0016491">
    <property type="term" value="F:oxidoreductase activity"/>
    <property type="evidence" value="ECO:0007669"/>
    <property type="project" value="UniProtKB-KW"/>
</dbReference>
<dbReference type="Gene3D" id="3.40.250.10">
    <property type="entry name" value="Rhodanese-like domain"/>
    <property type="match status" value="1"/>
</dbReference>
<feature type="domain" description="Rhodanese" evidence="7">
    <location>
        <begin position="454"/>
        <end position="541"/>
    </location>
</feature>
<dbReference type="InterPro" id="IPR036873">
    <property type="entry name" value="Rhodanese-like_dom_sf"/>
</dbReference>
<dbReference type="AlphaFoldDB" id="A0A0F8UN29"/>
<evidence type="ECO:0000256" key="5">
    <source>
        <dbReference type="ARBA" id="ARBA00023284"/>
    </source>
</evidence>
<evidence type="ECO:0000259" key="7">
    <source>
        <dbReference type="PROSITE" id="PS50206"/>
    </source>
</evidence>
<dbReference type="PANTHER" id="PTHR43429">
    <property type="entry name" value="PYRIDINE NUCLEOTIDE-DISULFIDE OXIDOREDUCTASE DOMAIN-CONTAINING"/>
    <property type="match status" value="1"/>
</dbReference>
<evidence type="ECO:0000256" key="3">
    <source>
        <dbReference type="ARBA" id="ARBA00022827"/>
    </source>
</evidence>
<dbReference type="SUPFAM" id="SSF55424">
    <property type="entry name" value="FAD/NAD-linked reductases, dimerisation (C-terminal) domain"/>
    <property type="match status" value="1"/>
</dbReference>
<accession>A0A0F8UN29</accession>
<dbReference type="SMART" id="SM00450">
    <property type="entry name" value="RHOD"/>
    <property type="match status" value="1"/>
</dbReference>
<keyword evidence="2" id="KW-0285">Flavoprotein</keyword>
<dbReference type="InterPro" id="IPR016156">
    <property type="entry name" value="FAD/NAD-linked_Rdtase_dimer_sf"/>
</dbReference>
<keyword evidence="3" id="KW-0274">FAD</keyword>
<dbReference type="PROSITE" id="PS50206">
    <property type="entry name" value="RHODANESE_3"/>
    <property type="match status" value="1"/>
</dbReference>
<dbReference type="InterPro" id="IPR050260">
    <property type="entry name" value="FAD-bd_OxRdtase"/>
</dbReference>
<dbReference type="Pfam" id="PF00581">
    <property type="entry name" value="Rhodanese"/>
    <property type="match status" value="1"/>
</dbReference>
<dbReference type="OrthoDB" id="361797at2759"/>
<evidence type="ECO:0000313" key="8">
    <source>
        <dbReference type="EMBL" id="KKK12256.1"/>
    </source>
</evidence>
<proteinExistence type="predicted"/>
<dbReference type="PANTHER" id="PTHR43429:SF1">
    <property type="entry name" value="NAD(P)H SULFUR OXIDOREDUCTASE (COA-DEPENDENT)"/>
    <property type="match status" value="1"/>
</dbReference>
<dbReference type="PRINTS" id="PR00368">
    <property type="entry name" value="FADPNR"/>
</dbReference>
<keyword evidence="4" id="KW-0560">Oxidoreductase</keyword>
<comment type="caution">
    <text evidence="8">The sequence shown here is derived from an EMBL/GenBank/DDBJ whole genome shotgun (WGS) entry which is preliminary data.</text>
</comment>
<dbReference type="InterPro" id="IPR023753">
    <property type="entry name" value="FAD/NAD-binding_dom"/>
</dbReference>
<keyword evidence="5" id="KW-0676">Redox-active center</keyword>
<comment type="cofactor">
    <cofactor evidence="1">
        <name>FAD</name>
        <dbReference type="ChEBI" id="CHEBI:57692"/>
    </cofactor>
</comment>
<keyword evidence="9" id="KW-1185">Reference proteome</keyword>
<name>A0A0F8UN29_9EURO</name>
<dbReference type="STRING" id="308745.A0A0F8UN29"/>
<dbReference type="SUPFAM" id="SSF52821">
    <property type="entry name" value="Rhodanese/Cell cycle control phosphatase"/>
    <property type="match status" value="1"/>
</dbReference>
<dbReference type="Proteomes" id="UP000034291">
    <property type="component" value="Unassembled WGS sequence"/>
</dbReference>
<dbReference type="InterPro" id="IPR036188">
    <property type="entry name" value="FAD/NAD-bd_sf"/>
</dbReference>
<reference evidence="8 9" key="1">
    <citation type="submission" date="2015-02" db="EMBL/GenBank/DDBJ databases">
        <title>Draft Genome Sequences of Two Closely-Related Aflatoxigenic Aspergillus Species Obtained from the Cote d'Ivoire.</title>
        <authorList>
            <person name="Moore G.G."/>
            <person name="Beltz S.B."/>
            <person name="Mack B.M."/>
        </authorList>
    </citation>
    <scope>NUCLEOTIDE SEQUENCE [LARGE SCALE GENOMIC DNA]</scope>
    <source>
        <strain evidence="8 9">SRRC1468</strain>
    </source>
</reference>
<protein>
    <recommendedName>
        <fullName evidence="7">Rhodanese domain-containing protein</fullName>
    </recommendedName>
</protein>
<sequence length="546" mass="59128">MSDQTPIRIVIVGGGAGGISAATRARRLGEHASIIVLEKGSEINSANRSGSDARGEAVKNEESSASQSAAVLETRFNIDVRLRNELLQIFPSQHEVELRDLDKNTTSILAYDKLILSQEAQRFRPQIKGIDQPHVFTLQTIADHQAVKSYILQHGCQSVAIIGGGRIGLAAAETFRLLGLRVSIVEAAPQVFAPFDRDLAEVLHAELRRNQVDLHLSAQVRKVEASAVLLEDQPSVPADVVLVAADGRPDCDIPKKAGLAVGKQGLSVNVFMQTSQPEIYALGEMAETENRISHQPQRLTSGGPASRQGRLAANHIFGRATPYPGNLGTVVCKVFDFTASVTGLSTQALRDFGYSPLWVTVHPPDMTLRVAFEPGSGKLLGGQAVGRQGIDQRIDVLSLALHAEMTIFDLEHAELGYAPPYSSAKDPVNLAGFVGSNMLRGDLKIIHPEDLHPARNEFQVVDVRSPAEFLAGHLHSAENIPIDALRKRASKLNKHRAVLVYSSAGYRGYLAYRILHQLGFSALNLDGGFKVVTEGGFKGLQTIYDH</sequence>
<evidence type="ECO:0000313" key="9">
    <source>
        <dbReference type="Proteomes" id="UP000034291"/>
    </source>
</evidence>
<organism evidence="8 9">
    <name type="scientific">Aspergillus rambellii</name>
    <dbReference type="NCBI Taxonomy" id="308745"/>
    <lineage>
        <taxon>Eukaryota</taxon>
        <taxon>Fungi</taxon>
        <taxon>Dikarya</taxon>
        <taxon>Ascomycota</taxon>
        <taxon>Pezizomycotina</taxon>
        <taxon>Eurotiomycetes</taxon>
        <taxon>Eurotiomycetidae</taxon>
        <taxon>Eurotiales</taxon>
        <taxon>Aspergillaceae</taxon>
        <taxon>Aspergillus</taxon>
        <taxon>Aspergillus subgen. Nidulantes</taxon>
    </lineage>
</organism>
<dbReference type="InterPro" id="IPR001763">
    <property type="entry name" value="Rhodanese-like_dom"/>
</dbReference>
<gene>
    <name evidence="8" type="ORF">ARAM_002690</name>
</gene>
<feature type="compositionally biased region" description="Basic and acidic residues" evidence="6">
    <location>
        <begin position="51"/>
        <end position="62"/>
    </location>
</feature>
<dbReference type="PRINTS" id="PR00411">
    <property type="entry name" value="PNDRDTASEI"/>
</dbReference>
<evidence type="ECO:0000256" key="6">
    <source>
        <dbReference type="SAM" id="MobiDB-lite"/>
    </source>
</evidence>
<evidence type="ECO:0000256" key="2">
    <source>
        <dbReference type="ARBA" id="ARBA00022630"/>
    </source>
</evidence>
<dbReference type="SUPFAM" id="SSF51905">
    <property type="entry name" value="FAD/NAD(P)-binding domain"/>
    <property type="match status" value="1"/>
</dbReference>
<dbReference type="Gene3D" id="3.50.50.60">
    <property type="entry name" value="FAD/NAD(P)-binding domain"/>
    <property type="match status" value="2"/>
</dbReference>